<keyword evidence="3" id="KW-1185">Reference proteome</keyword>
<reference evidence="3" key="1">
    <citation type="journal article" date="2019" name="Plant Biotechnol. J.">
        <title>Genome sequencing of the Australian wild diploid species Gossypium australe highlights disease resistance and delayed gland morphogenesis.</title>
        <authorList>
            <person name="Cai Y."/>
            <person name="Cai X."/>
            <person name="Wang Q."/>
            <person name="Wang P."/>
            <person name="Zhang Y."/>
            <person name="Cai C."/>
            <person name="Xu Y."/>
            <person name="Wang K."/>
            <person name="Zhou Z."/>
            <person name="Wang C."/>
            <person name="Geng S."/>
            <person name="Li B."/>
            <person name="Dong Q."/>
            <person name="Hou Y."/>
            <person name="Wang H."/>
            <person name="Ai P."/>
            <person name="Liu Z."/>
            <person name="Yi F."/>
            <person name="Sun M."/>
            <person name="An G."/>
            <person name="Cheng J."/>
            <person name="Zhang Y."/>
            <person name="Shi Q."/>
            <person name="Xie Y."/>
            <person name="Shi X."/>
            <person name="Chang Y."/>
            <person name="Huang F."/>
            <person name="Chen Y."/>
            <person name="Hong S."/>
            <person name="Mi L."/>
            <person name="Sun Q."/>
            <person name="Zhang L."/>
            <person name="Zhou B."/>
            <person name="Peng R."/>
            <person name="Zhang X."/>
            <person name="Liu F."/>
        </authorList>
    </citation>
    <scope>NUCLEOTIDE SEQUENCE [LARGE SCALE GENOMIC DNA]</scope>
    <source>
        <strain evidence="3">cv. PA1801</strain>
    </source>
</reference>
<organism evidence="2 3">
    <name type="scientific">Gossypium australe</name>
    <dbReference type="NCBI Taxonomy" id="47621"/>
    <lineage>
        <taxon>Eukaryota</taxon>
        <taxon>Viridiplantae</taxon>
        <taxon>Streptophyta</taxon>
        <taxon>Embryophyta</taxon>
        <taxon>Tracheophyta</taxon>
        <taxon>Spermatophyta</taxon>
        <taxon>Magnoliopsida</taxon>
        <taxon>eudicotyledons</taxon>
        <taxon>Gunneridae</taxon>
        <taxon>Pentapetalae</taxon>
        <taxon>rosids</taxon>
        <taxon>malvids</taxon>
        <taxon>Malvales</taxon>
        <taxon>Malvaceae</taxon>
        <taxon>Malvoideae</taxon>
        <taxon>Gossypium</taxon>
    </lineage>
</organism>
<dbReference type="GO" id="GO:0006508">
    <property type="term" value="P:proteolysis"/>
    <property type="evidence" value="ECO:0007669"/>
    <property type="project" value="UniProtKB-KW"/>
</dbReference>
<gene>
    <name evidence="2" type="ORF">EPI10_027793</name>
</gene>
<sequence length="155" mass="16867">MNDTSWNHHKITQRDNTRLDNEHQRYSGQGTRGCGKGRRGAQAESSSSGHIPNLESSETPASPVTETRSHDRMAGDDAQSQAMLRILEKVVGTNTGAGGLRSITKRLSSSGVEIFRGIAGVAPNVTEYWIEATERIMDDLDCTLEQKLKGAVSLL</sequence>
<proteinExistence type="predicted"/>
<accession>A0A5B6UZQ2</accession>
<keyword evidence="2" id="KW-0378">Hydrolase</keyword>
<evidence type="ECO:0000313" key="2">
    <source>
        <dbReference type="EMBL" id="KAA3461205.1"/>
    </source>
</evidence>
<dbReference type="EMBL" id="SMMG02000009">
    <property type="protein sequence ID" value="KAA3461205.1"/>
    <property type="molecule type" value="Genomic_DNA"/>
</dbReference>
<feature type="compositionally biased region" description="Basic and acidic residues" evidence="1">
    <location>
        <begin position="12"/>
        <end position="25"/>
    </location>
</feature>
<dbReference type="AlphaFoldDB" id="A0A5B6UZQ2"/>
<keyword evidence="2" id="KW-0645">Protease</keyword>
<feature type="region of interest" description="Disordered" evidence="1">
    <location>
        <begin position="1"/>
        <end position="81"/>
    </location>
</feature>
<protein>
    <submittedName>
        <fullName evidence="2">ATP-dependent zinc metalloprotease FtsH</fullName>
    </submittedName>
</protein>
<dbReference type="GO" id="GO:0008237">
    <property type="term" value="F:metallopeptidase activity"/>
    <property type="evidence" value="ECO:0007669"/>
    <property type="project" value="UniProtKB-KW"/>
</dbReference>
<evidence type="ECO:0000256" key="1">
    <source>
        <dbReference type="SAM" id="MobiDB-lite"/>
    </source>
</evidence>
<dbReference type="Proteomes" id="UP000325315">
    <property type="component" value="Unassembled WGS sequence"/>
</dbReference>
<name>A0A5B6UZQ2_9ROSI</name>
<keyword evidence="2" id="KW-0482">Metalloprotease</keyword>
<comment type="caution">
    <text evidence="2">The sequence shown here is derived from an EMBL/GenBank/DDBJ whole genome shotgun (WGS) entry which is preliminary data.</text>
</comment>
<feature type="compositionally biased region" description="Polar residues" evidence="1">
    <location>
        <begin position="43"/>
        <end position="66"/>
    </location>
</feature>
<evidence type="ECO:0000313" key="3">
    <source>
        <dbReference type="Proteomes" id="UP000325315"/>
    </source>
</evidence>